<organism evidence="2 3">
    <name type="scientific">Basidiobolus ranarum</name>
    <dbReference type="NCBI Taxonomy" id="34480"/>
    <lineage>
        <taxon>Eukaryota</taxon>
        <taxon>Fungi</taxon>
        <taxon>Fungi incertae sedis</taxon>
        <taxon>Zoopagomycota</taxon>
        <taxon>Entomophthoromycotina</taxon>
        <taxon>Basidiobolomycetes</taxon>
        <taxon>Basidiobolales</taxon>
        <taxon>Basidiobolaceae</taxon>
        <taxon>Basidiobolus</taxon>
    </lineage>
</organism>
<dbReference type="EMBL" id="JASJQH010000839">
    <property type="protein sequence ID" value="KAK9762761.1"/>
    <property type="molecule type" value="Genomic_DNA"/>
</dbReference>
<dbReference type="Proteomes" id="UP001479436">
    <property type="component" value="Unassembled WGS sequence"/>
</dbReference>
<protein>
    <submittedName>
        <fullName evidence="2">ATP-binding mismatch repair protein</fullName>
    </submittedName>
</protein>
<keyword evidence="3" id="KW-1185">Reference proteome</keyword>
<comment type="caution">
    <text evidence="2">The sequence shown here is derived from an EMBL/GenBank/DDBJ whole genome shotgun (WGS) entry which is preliminary data.</text>
</comment>
<gene>
    <name evidence="2" type="primary">PMS1_1</name>
    <name evidence="2" type="ORF">K7432_011193</name>
</gene>
<evidence type="ECO:0000313" key="3">
    <source>
        <dbReference type="Proteomes" id="UP001479436"/>
    </source>
</evidence>
<evidence type="ECO:0000313" key="2">
    <source>
        <dbReference type="EMBL" id="KAK9762761.1"/>
    </source>
</evidence>
<evidence type="ECO:0000256" key="1">
    <source>
        <dbReference type="SAM" id="MobiDB-lite"/>
    </source>
</evidence>
<feature type="non-terminal residue" evidence="2">
    <location>
        <position position="1"/>
    </location>
</feature>
<accession>A0ABR2WMS3</accession>
<feature type="region of interest" description="Disordered" evidence="1">
    <location>
        <begin position="1"/>
        <end position="25"/>
    </location>
</feature>
<sequence>PKPELALNPLISRYRPKSPSPLPPLKSNLNQSFIANPGVKSVPGFLNNLAAIPNENHGQTLINSAASNSNQTKSAHCRYLNSNSEKQSTNAETATNVNLSSTGKRRPIATTELTTVKRCKLHAFESLLEPGQLTLHDIIKPSSSDQKLESNHALDLVDSLFDELPQIFDTSATKQGYHTIRDTWEFGNQNRKMFESSFQFIGNIDSLWIIKHESSLIAVDSIKAQYPHIFSKLMKSYEFPLTTLEVPIPISPNSIGGLVNLDFLSKLESTVEGYRHKIQDRRLLANGFGVCLVKDPAQKAPLIEVTSMTSLLPTLDISALSELIARLIDHKSDEDLTETRTEIVVKYFEEEAKELAKLCLHEEHIQRMINDIFSVNKATTEISTTIWSFK</sequence>
<dbReference type="GO" id="GO:0005524">
    <property type="term" value="F:ATP binding"/>
    <property type="evidence" value="ECO:0007669"/>
    <property type="project" value="UniProtKB-KW"/>
</dbReference>
<keyword evidence="2" id="KW-0547">Nucleotide-binding</keyword>
<proteinExistence type="predicted"/>
<reference evidence="2 3" key="1">
    <citation type="submission" date="2023-04" db="EMBL/GenBank/DDBJ databases">
        <title>Genome of Basidiobolus ranarum AG-B5.</title>
        <authorList>
            <person name="Stajich J.E."/>
            <person name="Carter-House D."/>
            <person name="Gryganskyi A."/>
        </authorList>
    </citation>
    <scope>NUCLEOTIDE SEQUENCE [LARGE SCALE GENOMIC DNA]</scope>
    <source>
        <strain evidence="2 3">AG-B5</strain>
    </source>
</reference>
<keyword evidence="2" id="KW-0067">ATP-binding</keyword>
<name>A0ABR2WMS3_9FUNG</name>